<dbReference type="InterPro" id="IPR036179">
    <property type="entry name" value="Ig-like_dom_sf"/>
</dbReference>
<keyword evidence="4" id="KW-0393">Immunoglobulin domain</keyword>
<comment type="caution">
    <text evidence="6">The sequence shown here is derived from an EMBL/GenBank/DDBJ whole genome shotgun (WGS) entry which is preliminary data.</text>
</comment>
<feature type="domain" description="Ig-like" evidence="5">
    <location>
        <begin position="102"/>
        <end position="184"/>
    </location>
</feature>
<proteinExistence type="predicted"/>
<feature type="domain" description="Ig-like" evidence="5">
    <location>
        <begin position="749"/>
        <end position="808"/>
    </location>
</feature>
<keyword evidence="2" id="KW-1015">Disulfide bond</keyword>
<dbReference type="SMART" id="SM00408">
    <property type="entry name" value="IGc2"/>
    <property type="match status" value="8"/>
</dbReference>
<dbReference type="PANTHER" id="PTHR44337:SF20">
    <property type="entry name" value="CARCINOEMBRYONIC ANTIGEN-RELATED CELL ADHESION MOLECULE 5-RELATED"/>
    <property type="match status" value="1"/>
</dbReference>
<evidence type="ECO:0000256" key="1">
    <source>
        <dbReference type="ARBA" id="ARBA00022729"/>
    </source>
</evidence>
<dbReference type="PROSITE" id="PS50835">
    <property type="entry name" value="IG_LIKE"/>
    <property type="match status" value="8"/>
</dbReference>
<dbReference type="InterPro" id="IPR003599">
    <property type="entry name" value="Ig_sub"/>
</dbReference>
<feature type="domain" description="Ig-like" evidence="5">
    <location>
        <begin position="470"/>
        <end position="546"/>
    </location>
</feature>
<dbReference type="AlphaFoldDB" id="A0A0P7U1V4"/>
<sequence>MGLHAVNLRPSIDPARVGDNVTLVLSPPSKTHTGVYIFNGIALLQWMGSNIVEYFNHGTMSFDNSTGSLSLHSVTVAESGEYQIQSLNPRFLARTTLTVLEPVSNVSVRANATDLVEFNDTVSVKCFANGSSLTFQWLNGSSHITVSERVHLSDSNQTLTISNILRSDKGPFYCVVSNLINNITNGPDDVKLIVKNSKTDIFEPGANLILLCSAISSPPAQFQWDFNGARRDKVGSELKLDNVHHSQGGNYTCWAHNTITLRYRSDTKRITIKSLATVEVKPSMNPISVGQNVTFRVFPEMSIPVGVWSHESSVFLLWYPNNPPNVIPDYSQRVTFNSSSGTLLLKFVTTADSGVYALQGFDPAFTASTNLSVQVPVSNVTIRANATDLVELNDTVSLTCSASGSSLNFHWFNGSNDITVNERVQLSDENRTLTISTVLRSDKGPLYCVVSNGVSNGTSPPIVLDIRYGPSNISLTVSPHVAAHRAGSDLTLSCSSESNPPALYQWAFDETTLHQKGSQLLLANVHQNQTGNYTCWAYNNVTLRFATATTWATIIDPVSKVKIDATGQHPIVNENFTLSCGVSGPVDFIQWLKDGWPLSLNNTTTLSGDNSSLSFSPVQLTDNGNYECEASNAVSNQSSPAYKLLVSFGPEQPVITGPAIAQAGSVITFNCTASSQPPSQYSWFFNDTQVAQGSVFKSDTLTLASNGTYTCVVFNSVTGKNSSAVKELAVTDAISAAKVEPTPLRPVRSVNLTLTCEVTGSATTVEWLKDGHPLRPNDTVTLKVDNSSVYFSPVQISDEGNYRCIASDTFQNGPETPVITGITTIREGDTVTLTCSAPSQPPSQYFWTFNNGINFVGMSSKLTIHYANVSNAGWYTCMAQNWLLNTTSSTNITLNVT</sequence>
<dbReference type="CDD" id="cd00096">
    <property type="entry name" value="Ig"/>
    <property type="match status" value="2"/>
</dbReference>
<keyword evidence="1" id="KW-0732">Signal</keyword>
<evidence type="ECO:0000256" key="3">
    <source>
        <dbReference type="ARBA" id="ARBA00023180"/>
    </source>
</evidence>
<feature type="domain" description="Ig-like" evidence="5">
    <location>
        <begin position="650"/>
        <end position="731"/>
    </location>
</feature>
<feature type="domain" description="Ig-like" evidence="5">
    <location>
        <begin position="557"/>
        <end position="647"/>
    </location>
</feature>
<dbReference type="SUPFAM" id="SSF48726">
    <property type="entry name" value="Immunoglobulin"/>
    <property type="match status" value="10"/>
</dbReference>
<dbReference type="InterPro" id="IPR007110">
    <property type="entry name" value="Ig-like_dom"/>
</dbReference>
<dbReference type="Pfam" id="PF13927">
    <property type="entry name" value="Ig_3"/>
    <property type="match status" value="7"/>
</dbReference>
<dbReference type="InterPro" id="IPR003598">
    <property type="entry name" value="Ig_sub2"/>
</dbReference>
<reference evidence="6 7" key="1">
    <citation type="submission" date="2015-08" db="EMBL/GenBank/DDBJ databases">
        <title>The genome of the Asian arowana (Scleropages formosus).</title>
        <authorList>
            <person name="Tan M.H."/>
            <person name="Gan H.M."/>
            <person name="Croft L.J."/>
            <person name="Austin C.M."/>
        </authorList>
    </citation>
    <scope>NUCLEOTIDE SEQUENCE [LARGE SCALE GENOMIC DNA]</scope>
    <source>
        <strain evidence="6">Aro1</strain>
    </source>
</reference>
<evidence type="ECO:0000313" key="6">
    <source>
        <dbReference type="EMBL" id="KPP60718.1"/>
    </source>
</evidence>
<evidence type="ECO:0000256" key="2">
    <source>
        <dbReference type="ARBA" id="ARBA00023157"/>
    </source>
</evidence>
<name>A0A0P7U1V4_SCLFO</name>
<dbReference type="SMART" id="SM00406">
    <property type="entry name" value="IGv"/>
    <property type="match status" value="3"/>
</dbReference>
<dbReference type="SMART" id="SM00409">
    <property type="entry name" value="IG"/>
    <property type="match status" value="10"/>
</dbReference>
<keyword evidence="3" id="KW-0325">Glycoprotein</keyword>
<gene>
    <name evidence="6" type="ORF">Z043_121256</name>
</gene>
<dbReference type="InterPro" id="IPR013106">
    <property type="entry name" value="Ig_V-set"/>
</dbReference>
<feature type="domain" description="Ig-like" evidence="5">
    <location>
        <begin position="814"/>
        <end position="897"/>
    </location>
</feature>
<dbReference type="PANTHER" id="PTHR44337">
    <property type="entry name" value="CARCINOEMBRYONIC ANTIGEN-RELATED CELL ADHESION MOLECULE 8"/>
    <property type="match status" value="1"/>
</dbReference>
<feature type="domain" description="Ig-like" evidence="5">
    <location>
        <begin position="376"/>
        <end position="465"/>
    </location>
</feature>
<dbReference type="Proteomes" id="UP000034805">
    <property type="component" value="Unassembled WGS sequence"/>
</dbReference>
<evidence type="ECO:0000256" key="4">
    <source>
        <dbReference type="ARBA" id="ARBA00023319"/>
    </source>
</evidence>
<dbReference type="InterPro" id="IPR013783">
    <property type="entry name" value="Ig-like_fold"/>
</dbReference>
<dbReference type="Pfam" id="PF13895">
    <property type="entry name" value="Ig_2"/>
    <property type="match status" value="1"/>
</dbReference>
<evidence type="ECO:0000259" key="5">
    <source>
        <dbReference type="PROSITE" id="PS50835"/>
    </source>
</evidence>
<feature type="non-terminal residue" evidence="6">
    <location>
        <position position="897"/>
    </location>
</feature>
<dbReference type="EMBL" id="JARO02010409">
    <property type="protein sequence ID" value="KPP60718.1"/>
    <property type="molecule type" value="Genomic_DNA"/>
</dbReference>
<dbReference type="Gene3D" id="2.60.40.10">
    <property type="entry name" value="Immunoglobulins"/>
    <property type="match status" value="10"/>
</dbReference>
<feature type="domain" description="Ig-like" evidence="5">
    <location>
        <begin position="187"/>
        <end position="271"/>
    </location>
</feature>
<dbReference type="STRING" id="113540.ENSSFOP00015034682"/>
<protein>
    <submittedName>
        <fullName evidence="6">Hemicentin-1-like</fullName>
    </submittedName>
</protein>
<organism evidence="6 7">
    <name type="scientific">Scleropages formosus</name>
    <name type="common">Asian bonytongue</name>
    <name type="synonym">Osteoglossum formosum</name>
    <dbReference type="NCBI Taxonomy" id="113540"/>
    <lineage>
        <taxon>Eukaryota</taxon>
        <taxon>Metazoa</taxon>
        <taxon>Chordata</taxon>
        <taxon>Craniata</taxon>
        <taxon>Vertebrata</taxon>
        <taxon>Euteleostomi</taxon>
        <taxon>Actinopterygii</taxon>
        <taxon>Neopterygii</taxon>
        <taxon>Teleostei</taxon>
        <taxon>Osteoglossocephala</taxon>
        <taxon>Osteoglossomorpha</taxon>
        <taxon>Osteoglossiformes</taxon>
        <taxon>Osteoglossidae</taxon>
        <taxon>Scleropages</taxon>
    </lineage>
</organism>
<accession>A0A0P7U1V4</accession>
<dbReference type="InterPro" id="IPR052598">
    <property type="entry name" value="IgSF_CEA-related"/>
</dbReference>
<evidence type="ECO:0000313" key="7">
    <source>
        <dbReference type="Proteomes" id="UP000034805"/>
    </source>
</evidence>